<comment type="caution">
    <text evidence="1">The sequence shown here is derived from an EMBL/GenBank/DDBJ whole genome shotgun (WGS) entry which is preliminary data.</text>
</comment>
<feature type="non-terminal residue" evidence="1">
    <location>
        <position position="1"/>
    </location>
</feature>
<organism evidence="1 2">
    <name type="scientific">Thelephora ganbajun</name>
    <name type="common">Ganba fungus</name>
    <dbReference type="NCBI Taxonomy" id="370292"/>
    <lineage>
        <taxon>Eukaryota</taxon>
        <taxon>Fungi</taxon>
        <taxon>Dikarya</taxon>
        <taxon>Basidiomycota</taxon>
        <taxon>Agaricomycotina</taxon>
        <taxon>Agaricomycetes</taxon>
        <taxon>Thelephorales</taxon>
        <taxon>Thelephoraceae</taxon>
        <taxon>Thelephora</taxon>
    </lineage>
</organism>
<accession>A0ACB6YX90</accession>
<reference evidence="1" key="2">
    <citation type="journal article" date="2020" name="Nat. Commun.">
        <title>Large-scale genome sequencing of mycorrhizal fungi provides insights into the early evolution of symbiotic traits.</title>
        <authorList>
            <person name="Miyauchi S."/>
            <person name="Kiss E."/>
            <person name="Kuo A."/>
            <person name="Drula E."/>
            <person name="Kohler A."/>
            <person name="Sanchez-Garcia M."/>
            <person name="Morin E."/>
            <person name="Andreopoulos B."/>
            <person name="Barry K.W."/>
            <person name="Bonito G."/>
            <person name="Buee M."/>
            <person name="Carver A."/>
            <person name="Chen C."/>
            <person name="Cichocki N."/>
            <person name="Clum A."/>
            <person name="Culley D."/>
            <person name="Crous P.W."/>
            <person name="Fauchery L."/>
            <person name="Girlanda M."/>
            <person name="Hayes R.D."/>
            <person name="Keri Z."/>
            <person name="LaButti K."/>
            <person name="Lipzen A."/>
            <person name="Lombard V."/>
            <person name="Magnuson J."/>
            <person name="Maillard F."/>
            <person name="Murat C."/>
            <person name="Nolan M."/>
            <person name="Ohm R.A."/>
            <person name="Pangilinan J."/>
            <person name="Pereira M.F."/>
            <person name="Perotto S."/>
            <person name="Peter M."/>
            <person name="Pfister S."/>
            <person name="Riley R."/>
            <person name="Sitrit Y."/>
            <person name="Stielow J.B."/>
            <person name="Szollosi G."/>
            <person name="Zifcakova L."/>
            <person name="Stursova M."/>
            <person name="Spatafora J.W."/>
            <person name="Tedersoo L."/>
            <person name="Vaario L.M."/>
            <person name="Yamada A."/>
            <person name="Yan M."/>
            <person name="Wang P."/>
            <person name="Xu J."/>
            <person name="Bruns T."/>
            <person name="Baldrian P."/>
            <person name="Vilgalys R."/>
            <person name="Dunand C."/>
            <person name="Henrissat B."/>
            <person name="Grigoriev I.V."/>
            <person name="Hibbett D."/>
            <person name="Nagy L.G."/>
            <person name="Martin F.M."/>
        </authorList>
    </citation>
    <scope>NUCLEOTIDE SEQUENCE</scope>
    <source>
        <strain evidence="1">P2</strain>
    </source>
</reference>
<dbReference type="Proteomes" id="UP000886501">
    <property type="component" value="Unassembled WGS sequence"/>
</dbReference>
<name>A0ACB6YX90_THEGA</name>
<evidence type="ECO:0000313" key="2">
    <source>
        <dbReference type="Proteomes" id="UP000886501"/>
    </source>
</evidence>
<keyword evidence="2" id="KW-1185">Reference proteome</keyword>
<evidence type="ECO:0000313" key="1">
    <source>
        <dbReference type="EMBL" id="KAF9641824.1"/>
    </source>
</evidence>
<dbReference type="EMBL" id="MU119138">
    <property type="protein sequence ID" value="KAF9641824.1"/>
    <property type="molecule type" value="Genomic_DNA"/>
</dbReference>
<reference evidence="1" key="1">
    <citation type="submission" date="2019-10" db="EMBL/GenBank/DDBJ databases">
        <authorList>
            <consortium name="DOE Joint Genome Institute"/>
            <person name="Kuo A."/>
            <person name="Miyauchi S."/>
            <person name="Kiss E."/>
            <person name="Drula E."/>
            <person name="Kohler A."/>
            <person name="Sanchez-Garcia M."/>
            <person name="Andreopoulos B."/>
            <person name="Barry K.W."/>
            <person name="Bonito G."/>
            <person name="Buee M."/>
            <person name="Carver A."/>
            <person name="Chen C."/>
            <person name="Cichocki N."/>
            <person name="Clum A."/>
            <person name="Culley D."/>
            <person name="Crous P.W."/>
            <person name="Fauchery L."/>
            <person name="Girlanda M."/>
            <person name="Hayes R."/>
            <person name="Keri Z."/>
            <person name="Labutti K."/>
            <person name="Lipzen A."/>
            <person name="Lombard V."/>
            <person name="Magnuson J."/>
            <person name="Maillard F."/>
            <person name="Morin E."/>
            <person name="Murat C."/>
            <person name="Nolan M."/>
            <person name="Ohm R."/>
            <person name="Pangilinan J."/>
            <person name="Pereira M."/>
            <person name="Perotto S."/>
            <person name="Peter M."/>
            <person name="Riley R."/>
            <person name="Sitrit Y."/>
            <person name="Stielow B."/>
            <person name="Szollosi G."/>
            <person name="Zifcakova L."/>
            <person name="Stursova M."/>
            <person name="Spatafora J.W."/>
            <person name="Tedersoo L."/>
            <person name="Vaario L.-M."/>
            <person name="Yamada A."/>
            <person name="Yan M."/>
            <person name="Wang P."/>
            <person name="Xu J."/>
            <person name="Bruns T."/>
            <person name="Baldrian P."/>
            <person name="Vilgalys R."/>
            <person name="Henrissat B."/>
            <person name="Grigoriev I.V."/>
            <person name="Hibbett D."/>
            <person name="Nagy L.G."/>
            <person name="Martin F.M."/>
        </authorList>
    </citation>
    <scope>NUCLEOTIDE SEQUENCE</scope>
    <source>
        <strain evidence="1">P2</strain>
    </source>
</reference>
<protein>
    <submittedName>
        <fullName evidence="1">Uncharacterized protein</fullName>
    </submittedName>
</protein>
<gene>
    <name evidence="1" type="ORF">BDM02DRAFT_3273680</name>
</gene>
<sequence>VHIAKSAAWLRTLLHELGLVDNEPVNERSKHIEVRYRWIRDAVRKDFNSHIRLTASLGLS</sequence>
<proteinExistence type="predicted"/>